<comment type="subcellular location">
    <subcellularLocation>
        <location evidence="1">Cytoplasm</location>
        <location evidence="1">Cytoskeleton</location>
        <location evidence="1">Cilium basal body</location>
    </subcellularLocation>
</comment>
<proteinExistence type="predicted"/>
<feature type="region of interest" description="Disordered" evidence="6">
    <location>
        <begin position="353"/>
        <end position="376"/>
    </location>
</feature>
<keyword evidence="4" id="KW-0206">Cytoskeleton</keyword>
<dbReference type="InterPro" id="IPR010796">
    <property type="entry name" value="C2_B9-type_dom"/>
</dbReference>
<protein>
    <recommendedName>
        <fullName evidence="9">Meckel syndrome type 1 protein</fullName>
    </recommendedName>
</protein>
<organism evidence="7 8">
    <name type="scientific">Pythium oligandrum</name>
    <name type="common">Mycoparasitic fungus</name>
    <dbReference type="NCBI Taxonomy" id="41045"/>
    <lineage>
        <taxon>Eukaryota</taxon>
        <taxon>Sar</taxon>
        <taxon>Stramenopiles</taxon>
        <taxon>Oomycota</taxon>
        <taxon>Peronosporomycetes</taxon>
        <taxon>Pythiales</taxon>
        <taxon>Pythiaceae</taxon>
        <taxon>Pythium</taxon>
    </lineage>
</organism>
<evidence type="ECO:0008006" key="9">
    <source>
        <dbReference type="Google" id="ProtNLM"/>
    </source>
</evidence>
<evidence type="ECO:0000256" key="6">
    <source>
        <dbReference type="SAM" id="MobiDB-lite"/>
    </source>
</evidence>
<keyword evidence="2" id="KW-0963">Cytoplasm</keyword>
<dbReference type="AlphaFoldDB" id="A0A8K1FJE4"/>
<dbReference type="GO" id="GO:0060271">
    <property type="term" value="P:cilium assembly"/>
    <property type="evidence" value="ECO:0007669"/>
    <property type="project" value="TreeGrafter"/>
</dbReference>
<evidence type="ECO:0000313" key="7">
    <source>
        <dbReference type="EMBL" id="TMW64831.1"/>
    </source>
</evidence>
<keyword evidence="8" id="KW-1185">Reference proteome</keyword>
<accession>A0A8K1FJE4</accession>
<evidence type="ECO:0000256" key="5">
    <source>
        <dbReference type="ARBA" id="ARBA00023273"/>
    </source>
</evidence>
<evidence type="ECO:0000313" key="8">
    <source>
        <dbReference type="Proteomes" id="UP000794436"/>
    </source>
</evidence>
<evidence type="ECO:0000256" key="1">
    <source>
        <dbReference type="ARBA" id="ARBA00004120"/>
    </source>
</evidence>
<dbReference type="GO" id="GO:0036038">
    <property type="term" value="C:MKS complex"/>
    <property type="evidence" value="ECO:0007669"/>
    <property type="project" value="TreeGrafter"/>
</dbReference>
<sequence>MHLVLHVSDTKEELVLASLRYYSQSGLLCSTPGFSSFIDPEKHTDISGKGPKLSTYYAVSPLTGARYEYALDNENDLLPMIYSDDAQLLREIERLEERDELHDVNEWKIKHSDHPEGQTAATKRDVTDEEQPQSLFLSLEIVSAHNVSTTEPVRVFYELHLPPKTSSNPNNHWSVQDEPAAFGYHEEFAVFGPAGDTAPFIRPAIVFTMVSRDSWYREHLEGYAELKLPASPGFYDMNVKLWKPLQTTHDQLEDFFIGMDPSMQHRPTAVAQAASSSGVMSRFGMKTVATDTSLRVRLHVVQRDPSKDQTRNVAAPTNHPISFRSMVGGGKVVKRSVQEILQALQLEKRTRTIGEASRDRTTTILGSSKANTPSAS</sequence>
<feature type="region of interest" description="Disordered" evidence="6">
    <location>
        <begin position="107"/>
        <end position="129"/>
    </location>
</feature>
<evidence type="ECO:0000256" key="3">
    <source>
        <dbReference type="ARBA" id="ARBA00022794"/>
    </source>
</evidence>
<keyword evidence="5" id="KW-0966">Cell projection</keyword>
<feature type="compositionally biased region" description="Basic and acidic residues" evidence="6">
    <location>
        <begin position="107"/>
        <end position="126"/>
    </location>
</feature>
<evidence type="ECO:0000256" key="4">
    <source>
        <dbReference type="ARBA" id="ARBA00023212"/>
    </source>
</evidence>
<evidence type="ECO:0000256" key="2">
    <source>
        <dbReference type="ARBA" id="ARBA00022490"/>
    </source>
</evidence>
<dbReference type="PANTHER" id="PTHR12968:SF4">
    <property type="entry name" value="TECTONIC-LIKE COMPLEX MEMBER MKS1"/>
    <property type="match status" value="1"/>
</dbReference>
<dbReference type="Proteomes" id="UP000794436">
    <property type="component" value="Unassembled WGS sequence"/>
</dbReference>
<feature type="compositionally biased region" description="Polar residues" evidence="6">
    <location>
        <begin position="362"/>
        <end position="376"/>
    </location>
</feature>
<dbReference type="Pfam" id="PF07162">
    <property type="entry name" value="B9-C2"/>
    <property type="match status" value="1"/>
</dbReference>
<name>A0A8K1FJE4_PYTOL</name>
<reference evidence="7" key="1">
    <citation type="submission" date="2019-03" db="EMBL/GenBank/DDBJ databases">
        <title>Long read genome sequence of the mycoparasitic Pythium oligandrum ATCC 38472 isolated from sugarbeet rhizosphere.</title>
        <authorList>
            <person name="Gaulin E."/>
        </authorList>
    </citation>
    <scope>NUCLEOTIDE SEQUENCE</scope>
    <source>
        <strain evidence="7">ATCC 38472_TT</strain>
    </source>
</reference>
<dbReference type="PANTHER" id="PTHR12968">
    <property type="entry name" value="B9 DOMAIN-CONTAINING"/>
    <property type="match status" value="1"/>
</dbReference>
<keyword evidence="3" id="KW-0970">Cilium biogenesis/degradation</keyword>
<dbReference type="OrthoDB" id="10263520at2759"/>
<gene>
    <name evidence="7" type="ORF">Poli38472_008998</name>
</gene>
<comment type="caution">
    <text evidence="7">The sequence shown here is derived from an EMBL/GenBank/DDBJ whole genome shotgun (WGS) entry which is preliminary data.</text>
</comment>
<dbReference type="EMBL" id="SPLM01000038">
    <property type="protein sequence ID" value="TMW64831.1"/>
    <property type="molecule type" value="Genomic_DNA"/>
</dbReference>